<dbReference type="GO" id="GO:0016787">
    <property type="term" value="F:hydrolase activity"/>
    <property type="evidence" value="ECO:0007669"/>
    <property type="project" value="InterPro"/>
</dbReference>
<dbReference type="InterPro" id="IPR006935">
    <property type="entry name" value="Helicase/UvrB_N"/>
</dbReference>
<dbReference type="AlphaFoldDB" id="A0A267WKG5"/>
<dbReference type="InterPro" id="IPR027417">
    <property type="entry name" value="P-loop_NTPase"/>
</dbReference>
<dbReference type="GO" id="GO:0003677">
    <property type="term" value="F:DNA binding"/>
    <property type="evidence" value="ECO:0007669"/>
    <property type="project" value="InterPro"/>
</dbReference>
<sequence length="891" mass="100022">MELKKYQRRVLDCVRDYARLVDSANGNGLEAYEEYLNRRDLHIGEGQVRSYSADLGTVPKVCVKVPTGGGKTFIAANALKVLDDNLPPVQARAVVWLVPRKEILRQTIGKLRDSADDLRIAIDRDFSHRVEVLDKEQGLAGRGLDVSSVNDQLTIFVLSYDSFKNKEGRKAYQENSALMQLTSYQKASGMAVDVEGADDTALISALAGLNPIVVVDESHHAKSDLSLGMLRNLNPRFVLELTATPSSKSNVIARVTALELKKEQMVKLPVIVYRRDGKREVVEDAILLQRRLELIAGREREKTGRYIRPIVLFQAERKGNDDAETFRKLKEKIVNAGIPDEQIAIRTGDVDELKDVDLMSEECPIRFIITVEALSEGWDCPFAYVLATVANKQSKTNVEQIVGRVLRQPYAVRAKTRALNISYVLTSSADFNETIDQVVAGLNGAGFSRNDVVTSQKAEETNDVRHIQDELADTHDDDSEPDAGHEHDDLNGMVFTDVASSLPETDTEINEPAGRVDQIIAESTKAEEDFEQQVEETGDHAFDEEDSGLGEEDAMRYSIRNAVEESVKGLRLPRFMIRQQSSGSNLFAELDDGDVAELDSASLLENFHAGKCSTQGIHFSPQAIRDAKQIDVDSDSHVRVKWMSTDQMAMTRALFAKDATDNKRKTIRDGLLNETRIQARRLYGDGELRRLLRNVVEDMDNEQLNDAYDNLGAYARIVSDEVDRQTAKFKRDEFNRLRDTGTVYLDPCYELPASFTLRKPFDSLPNSLYEAEEDSMNNLERDMADMLANTDGILWWHRVTEKRHGEFSINGFINHYPDFLAMTRQGKILAIETKGEMLKNDDSRDKLELGNIWANAAGGAYRYFMVFAHDPLEGTGAYAIDEFRQILGQIG</sequence>
<dbReference type="Proteomes" id="UP000216789">
    <property type="component" value="Unassembled WGS sequence"/>
</dbReference>
<dbReference type="Pfam" id="PF04851">
    <property type="entry name" value="ResIII"/>
    <property type="match status" value="1"/>
</dbReference>
<proteinExistence type="predicted"/>
<evidence type="ECO:0000313" key="2">
    <source>
        <dbReference type="EMBL" id="PAC73116.1"/>
    </source>
</evidence>
<feature type="domain" description="Helicase/UvrB N-terminal" evidence="1">
    <location>
        <begin position="58"/>
        <end position="246"/>
    </location>
</feature>
<organism evidence="2 3">
    <name type="scientific">Bifidobacterium pseudocatenulatum</name>
    <dbReference type="NCBI Taxonomy" id="28026"/>
    <lineage>
        <taxon>Bacteria</taxon>
        <taxon>Bacillati</taxon>
        <taxon>Actinomycetota</taxon>
        <taxon>Actinomycetes</taxon>
        <taxon>Bifidobacteriales</taxon>
        <taxon>Bifidobacteriaceae</taxon>
        <taxon>Bifidobacterium</taxon>
    </lineage>
</organism>
<dbReference type="Gene3D" id="3.40.50.300">
    <property type="entry name" value="P-loop containing nucleotide triphosphate hydrolases"/>
    <property type="match status" value="2"/>
</dbReference>
<dbReference type="GO" id="GO:0005524">
    <property type="term" value="F:ATP binding"/>
    <property type="evidence" value="ECO:0007669"/>
    <property type="project" value="InterPro"/>
</dbReference>
<reference evidence="2 3" key="1">
    <citation type="journal article" date="2017" name="ISME J.">
        <title>Unveiling bifidobacterial biogeography across the mammalian branch of the tree of life.</title>
        <authorList>
            <person name="Milani C."/>
            <person name="Mangifesta M."/>
            <person name="Mancabelli L."/>
            <person name="Lugli G.A."/>
            <person name="James K."/>
            <person name="Duranti S."/>
            <person name="Turroni F."/>
            <person name="Ferrario C."/>
            <person name="Ossiprandi M.C."/>
            <person name="van Sinderen D."/>
            <person name="Ventura M."/>
        </authorList>
    </citation>
    <scope>NUCLEOTIDE SEQUENCE [LARGE SCALE GENOMIC DNA]</scope>
    <source>
        <strain evidence="2 3">1E</strain>
    </source>
</reference>
<dbReference type="EMBL" id="MNLB01000008">
    <property type="protein sequence ID" value="PAC73116.1"/>
    <property type="molecule type" value="Genomic_DNA"/>
</dbReference>
<evidence type="ECO:0000313" key="3">
    <source>
        <dbReference type="Proteomes" id="UP000216789"/>
    </source>
</evidence>
<name>A0A267WKG5_BIFPS</name>
<gene>
    <name evidence="2" type="ORF">BPS1E_1335</name>
</gene>
<protein>
    <submittedName>
        <fullName evidence="2">Type III restriction enzyme</fullName>
    </submittedName>
</protein>
<dbReference type="SUPFAM" id="SSF52540">
    <property type="entry name" value="P-loop containing nucleoside triphosphate hydrolases"/>
    <property type="match status" value="2"/>
</dbReference>
<dbReference type="RefSeq" id="WP_095279750.1">
    <property type="nucleotide sequence ID" value="NZ_MNLB01000008.1"/>
</dbReference>
<comment type="caution">
    <text evidence="2">The sequence shown here is derived from an EMBL/GenBank/DDBJ whole genome shotgun (WGS) entry which is preliminary data.</text>
</comment>
<dbReference type="PANTHER" id="PTHR47396:SF1">
    <property type="entry name" value="ATP-DEPENDENT HELICASE IRC3-RELATED"/>
    <property type="match status" value="1"/>
</dbReference>
<accession>A0A267WKG5</accession>
<dbReference type="InterPro" id="IPR050742">
    <property type="entry name" value="Helicase_Restrict-Modif_Enz"/>
</dbReference>
<dbReference type="GO" id="GO:0005829">
    <property type="term" value="C:cytosol"/>
    <property type="evidence" value="ECO:0007669"/>
    <property type="project" value="TreeGrafter"/>
</dbReference>
<evidence type="ECO:0000259" key="1">
    <source>
        <dbReference type="Pfam" id="PF04851"/>
    </source>
</evidence>
<dbReference type="PANTHER" id="PTHR47396">
    <property type="entry name" value="TYPE I RESTRICTION ENZYME ECOKI R PROTEIN"/>
    <property type="match status" value="1"/>
</dbReference>